<dbReference type="RefSeq" id="WP_281836871.1">
    <property type="nucleotide sequence ID" value="NZ_BSDY01000016.1"/>
</dbReference>
<name>A0A9W6GNR3_9FUSO</name>
<proteinExistence type="inferred from homology"/>
<evidence type="ECO:0000256" key="2">
    <source>
        <dbReference type="ARBA" id="ARBA00022763"/>
    </source>
</evidence>
<keyword evidence="6" id="KW-1185">Reference proteome</keyword>
<dbReference type="Pfam" id="PF04098">
    <property type="entry name" value="Rad52_Rad22"/>
    <property type="match status" value="1"/>
</dbReference>
<comment type="similarity">
    <text evidence="1">Belongs to the RAD52 family.</text>
</comment>
<evidence type="ECO:0000256" key="3">
    <source>
        <dbReference type="ARBA" id="ARBA00023204"/>
    </source>
</evidence>
<evidence type="ECO:0000313" key="5">
    <source>
        <dbReference type="EMBL" id="GLI57315.1"/>
    </source>
</evidence>
<gene>
    <name evidence="5" type="ORF">PM10SUCC1_28290</name>
</gene>
<dbReference type="Pfam" id="PF20600">
    <property type="entry name" value="ExoX-like_C"/>
    <property type="match status" value="1"/>
</dbReference>
<sequence length="224" mass="25640">MNKSMEDIVKELKAPFDENKIEFKVGATNQEKTMGLALAYVEARAIQERLDEVVGFTNWSVSYREVQGGFLCCLSLRINGEWIAKEDGAQVTEYESLKGGISSAFKRVASSGWGIGRYLYDVESRWYSIRKRGKSYEFTINPTIATQPKGEMPPNNRQLNNQEEIQDKLKKSLLMKVSFGKYKGLSLGEIFELDYRYIQYLIDKSRDTSLVNACSYLKLKYGKN</sequence>
<keyword evidence="3" id="KW-0234">DNA repair</keyword>
<keyword evidence="2" id="KW-0227">DNA damage</keyword>
<evidence type="ECO:0000256" key="1">
    <source>
        <dbReference type="ARBA" id="ARBA00006638"/>
    </source>
</evidence>
<feature type="domain" description="Exodeoxyribonuclease X-like C-terminal" evidence="4">
    <location>
        <begin position="178"/>
        <end position="204"/>
    </location>
</feature>
<comment type="caution">
    <text evidence="5">The sequence shown here is derived from an EMBL/GenBank/DDBJ whole genome shotgun (WGS) entry which is preliminary data.</text>
</comment>
<dbReference type="InterPro" id="IPR041247">
    <property type="entry name" value="Rad52_fam"/>
</dbReference>
<dbReference type="Proteomes" id="UP001144471">
    <property type="component" value="Unassembled WGS sequence"/>
</dbReference>
<evidence type="ECO:0000259" key="4">
    <source>
        <dbReference type="Pfam" id="PF20600"/>
    </source>
</evidence>
<organism evidence="5 6">
    <name type="scientific">Propionigenium maris DSM 9537</name>
    <dbReference type="NCBI Taxonomy" id="1123000"/>
    <lineage>
        <taxon>Bacteria</taxon>
        <taxon>Fusobacteriati</taxon>
        <taxon>Fusobacteriota</taxon>
        <taxon>Fusobacteriia</taxon>
        <taxon>Fusobacteriales</taxon>
        <taxon>Fusobacteriaceae</taxon>
        <taxon>Propionigenium</taxon>
    </lineage>
</organism>
<reference evidence="5" key="1">
    <citation type="submission" date="2022-12" db="EMBL/GenBank/DDBJ databases">
        <title>Reference genome sequencing for broad-spectrum identification of bacterial and archaeal isolates by mass spectrometry.</title>
        <authorList>
            <person name="Sekiguchi Y."/>
            <person name="Tourlousse D.M."/>
        </authorList>
    </citation>
    <scope>NUCLEOTIDE SEQUENCE</scope>
    <source>
        <strain evidence="5">10succ1</strain>
    </source>
</reference>
<dbReference type="EMBL" id="BSDY01000016">
    <property type="protein sequence ID" value="GLI57315.1"/>
    <property type="molecule type" value="Genomic_DNA"/>
</dbReference>
<dbReference type="InterPro" id="IPR046768">
    <property type="entry name" value="ExoX-like_C"/>
</dbReference>
<evidence type="ECO:0000313" key="6">
    <source>
        <dbReference type="Proteomes" id="UP001144471"/>
    </source>
</evidence>
<dbReference type="AlphaFoldDB" id="A0A9W6GNR3"/>
<accession>A0A9W6GNR3</accession>
<dbReference type="GO" id="GO:0006281">
    <property type="term" value="P:DNA repair"/>
    <property type="evidence" value="ECO:0007669"/>
    <property type="project" value="UniProtKB-KW"/>
</dbReference>
<protein>
    <recommendedName>
        <fullName evidence="4">Exodeoxyribonuclease X-like C-terminal domain-containing protein</fullName>
    </recommendedName>
</protein>